<dbReference type="Pfam" id="PF03551">
    <property type="entry name" value="PadR"/>
    <property type="match status" value="1"/>
</dbReference>
<dbReference type="PANTHER" id="PTHR33169">
    <property type="entry name" value="PADR-FAMILY TRANSCRIPTIONAL REGULATOR"/>
    <property type="match status" value="1"/>
</dbReference>
<protein>
    <submittedName>
        <fullName evidence="2">PadR family transcriptional regulator</fullName>
    </submittedName>
</protein>
<reference evidence="2" key="1">
    <citation type="journal article" date="2021" name="PeerJ">
        <title>Extensive microbial diversity within the chicken gut microbiome revealed by metagenomics and culture.</title>
        <authorList>
            <person name="Gilroy R."/>
            <person name="Ravi A."/>
            <person name="Getino M."/>
            <person name="Pursley I."/>
            <person name="Horton D.L."/>
            <person name="Alikhan N.F."/>
            <person name="Baker D."/>
            <person name="Gharbi K."/>
            <person name="Hall N."/>
            <person name="Watson M."/>
            <person name="Adriaenssens E.M."/>
            <person name="Foster-Nyarko E."/>
            <person name="Jarju S."/>
            <person name="Secka A."/>
            <person name="Antonio M."/>
            <person name="Oren A."/>
            <person name="Chaudhuri R.R."/>
            <person name="La Ragione R."/>
            <person name="Hildebrand F."/>
            <person name="Pallen M.J."/>
        </authorList>
    </citation>
    <scope>NUCLEOTIDE SEQUENCE</scope>
    <source>
        <strain evidence="2">ChiBcec16_6824</strain>
    </source>
</reference>
<dbReference type="InterPro" id="IPR005149">
    <property type="entry name" value="Tscrpt_reg_PadR_N"/>
</dbReference>
<accession>A0A9D1Y6U5</accession>
<evidence type="ECO:0000259" key="1">
    <source>
        <dbReference type="Pfam" id="PF03551"/>
    </source>
</evidence>
<dbReference type="PANTHER" id="PTHR33169:SF14">
    <property type="entry name" value="TRANSCRIPTIONAL REGULATOR RV3488"/>
    <property type="match status" value="1"/>
</dbReference>
<dbReference type="AlphaFoldDB" id="A0A9D1Y6U5"/>
<dbReference type="InterPro" id="IPR036388">
    <property type="entry name" value="WH-like_DNA-bd_sf"/>
</dbReference>
<evidence type="ECO:0000313" key="3">
    <source>
        <dbReference type="Proteomes" id="UP000823868"/>
    </source>
</evidence>
<dbReference type="SUPFAM" id="SSF46785">
    <property type="entry name" value="Winged helix' DNA-binding domain"/>
    <property type="match status" value="1"/>
</dbReference>
<evidence type="ECO:0000313" key="2">
    <source>
        <dbReference type="EMBL" id="HIY20759.1"/>
    </source>
</evidence>
<sequence length="100" mass="11671">MLKKDLIELSLLHLLTEEDLYGYEILRRIHTGFPGTQESAIYALLRGLCKEGFTQQYEGHMSDGPVRKYYRLTEAGREKRDALLEEWRHLRDALASFGIE</sequence>
<proteinExistence type="predicted"/>
<organism evidence="2 3">
    <name type="scientific">Candidatus Flavonifractor merdigallinarum</name>
    <dbReference type="NCBI Taxonomy" id="2838589"/>
    <lineage>
        <taxon>Bacteria</taxon>
        <taxon>Bacillati</taxon>
        <taxon>Bacillota</taxon>
        <taxon>Clostridia</taxon>
        <taxon>Eubacteriales</taxon>
        <taxon>Oscillospiraceae</taxon>
        <taxon>Flavonifractor</taxon>
    </lineage>
</organism>
<feature type="domain" description="Transcription regulator PadR N-terminal" evidence="1">
    <location>
        <begin position="11"/>
        <end position="80"/>
    </location>
</feature>
<dbReference type="InterPro" id="IPR036390">
    <property type="entry name" value="WH_DNA-bd_sf"/>
</dbReference>
<comment type="caution">
    <text evidence="2">The sequence shown here is derived from an EMBL/GenBank/DDBJ whole genome shotgun (WGS) entry which is preliminary data.</text>
</comment>
<name>A0A9D1Y6U5_9FIRM</name>
<reference evidence="2" key="2">
    <citation type="submission" date="2021-04" db="EMBL/GenBank/DDBJ databases">
        <authorList>
            <person name="Gilroy R."/>
        </authorList>
    </citation>
    <scope>NUCLEOTIDE SEQUENCE</scope>
    <source>
        <strain evidence="2">ChiBcec16_6824</strain>
    </source>
</reference>
<dbReference type="InterPro" id="IPR052509">
    <property type="entry name" value="Metal_resp_DNA-bind_regulator"/>
</dbReference>
<dbReference type="Proteomes" id="UP000823868">
    <property type="component" value="Unassembled WGS sequence"/>
</dbReference>
<dbReference type="Gene3D" id="1.10.10.10">
    <property type="entry name" value="Winged helix-like DNA-binding domain superfamily/Winged helix DNA-binding domain"/>
    <property type="match status" value="1"/>
</dbReference>
<gene>
    <name evidence="2" type="ORF">H9841_02515</name>
</gene>
<dbReference type="EMBL" id="DXDX01000050">
    <property type="protein sequence ID" value="HIY20759.1"/>
    <property type="molecule type" value="Genomic_DNA"/>
</dbReference>